<dbReference type="PROSITE" id="PS50943">
    <property type="entry name" value="HTH_CROC1"/>
    <property type="match status" value="1"/>
</dbReference>
<accession>A0ABV8MMG7</accession>
<name>A0ABV8MMG7_9NEIS</name>
<proteinExistence type="predicted"/>
<dbReference type="EMBL" id="JBHSBU010000001">
    <property type="protein sequence ID" value="MFC4159244.1"/>
    <property type="molecule type" value="Genomic_DNA"/>
</dbReference>
<reference evidence="3" key="1">
    <citation type="journal article" date="2019" name="Int. J. Syst. Evol. Microbiol.">
        <title>The Global Catalogue of Microorganisms (GCM) 10K type strain sequencing project: providing services to taxonomists for standard genome sequencing and annotation.</title>
        <authorList>
            <consortium name="The Broad Institute Genomics Platform"/>
            <consortium name="The Broad Institute Genome Sequencing Center for Infectious Disease"/>
            <person name="Wu L."/>
            <person name="Ma J."/>
        </authorList>
    </citation>
    <scope>NUCLEOTIDE SEQUENCE [LARGE SCALE GENOMIC DNA]</scope>
    <source>
        <strain evidence="3">LMG 29894</strain>
    </source>
</reference>
<gene>
    <name evidence="2" type="ORF">ACFOW7_07725</name>
</gene>
<organism evidence="2 3">
    <name type="scientific">Chitinimonas lacunae</name>
    <dbReference type="NCBI Taxonomy" id="1963018"/>
    <lineage>
        <taxon>Bacteria</taxon>
        <taxon>Pseudomonadati</taxon>
        <taxon>Pseudomonadota</taxon>
        <taxon>Betaproteobacteria</taxon>
        <taxon>Neisseriales</taxon>
        <taxon>Chitinibacteraceae</taxon>
        <taxon>Chitinimonas</taxon>
    </lineage>
</organism>
<sequence>MKKAHHPLILAMKRLLKARGWTYARLAPELDLSEASVKRLFSGERFTLQRLEQICTLLDIELGDLVREADFGRATVHRLTETQERELAADVRLLLVAVCALNHWPMARIVRDYQIEEAECIGYLVRLDRLGLIDLLPGNRVKPRVARDFSWLPDGPIHRFFREHAQDDFLRAPFDGIGEALHVVSGMLTQDAQRRLQQKLRRLVQEAAELHQECLDAPPESRQGTVLLLAQRSWEPAAFLKMRRKEGEKK</sequence>
<dbReference type="Pfam" id="PF13443">
    <property type="entry name" value="HTH_26"/>
    <property type="match status" value="1"/>
</dbReference>
<dbReference type="RefSeq" id="WP_378162796.1">
    <property type="nucleotide sequence ID" value="NZ_JBHSBU010000001.1"/>
</dbReference>
<comment type="caution">
    <text evidence="2">The sequence shown here is derived from an EMBL/GenBank/DDBJ whole genome shotgun (WGS) entry which is preliminary data.</text>
</comment>
<dbReference type="CDD" id="cd00093">
    <property type="entry name" value="HTH_XRE"/>
    <property type="match status" value="1"/>
</dbReference>
<evidence type="ECO:0000313" key="3">
    <source>
        <dbReference type="Proteomes" id="UP001595791"/>
    </source>
</evidence>
<dbReference type="SUPFAM" id="SSF47413">
    <property type="entry name" value="lambda repressor-like DNA-binding domains"/>
    <property type="match status" value="1"/>
</dbReference>
<dbReference type="Gene3D" id="1.10.260.40">
    <property type="entry name" value="lambda repressor-like DNA-binding domains"/>
    <property type="match status" value="1"/>
</dbReference>
<dbReference type="InterPro" id="IPR010982">
    <property type="entry name" value="Lambda_DNA-bd_dom_sf"/>
</dbReference>
<dbReference type="InterPro" id="IPR001387">
    <property type="entry name" value="Cro/C1-type_HTH"/>
</dbReference>
<protein>
    <submittedName>
        <fullName evidence="2">Helix-turn-helix domain-containing protein</fullName>
    </submittedName>
</protein>
<dbReference type="SMART" id="SM00530">
    <property type="entry name" value="HTH_XRE"/>
    <property type="match status" value="1"/>
</dbReference>
<evidence type="ECO:0000259" key="1">
    <source>
        <dbReference type="PROSITE" id="PS50943"/>
    </source>
</evidence>
<feature type="domain" description="HTH cro/C1-type" evidence="1">
    <location>
        <begin position="12"/>
        <end position="65"/>
    </location>
</feature>
<keyword evidence="3" id="KW-1185">Reference proteome</keyword>
<dbReference type="Proteomes" id="UP001595791">
    <property type="component" value="Unassembled WGS sequence"/>
</dbReference>
<evidence type="ECO:0000313" key="2">
    <source>
        <dbReference type="EMBL" id="MFC4159244.1"/>
    </source>
</evidence>